<dbReference type="AlphaFoldDB" id="A0A895XVV4"/>
<dbReference type="KEGG" id="nav:JQS30_02220"/>
<dbReference type="InterPro" id="IPR039424">
    <property type="entry name" value="SBP_5"/>
</dbReference>
<dbReference type="Proteomes" id="UP000662939">
    <property type="component" value="Chromosome"/>
</dbReference>
<dbReference type="Gene3D" id="3.40.190.10">
    <property type="entry name" value="Periplasmic binding protein-like II"/>
    <property type="match status" value="1"/>
</dbReference>
<dbReference type="RefSeq" id="WP_213171780.1">
    <property type="nucleotide sequence ID" value="NZ_CP070496.1"/>
</dbReference>
<reference evidence="2" key="1">
    <citation type="submission" date="2021-02" db="EMBL/GenBank/DDBJ databases">
        <title>Natronoglycomyces albus gen. nov., sp. nov, a haloalkaliphilic actinobacterium from a soda solonchak soil.</title>
        <authorList>
            <person name="Sorokin D.Y."/>
            <person name="Khijniak T.V."/>
            <person name="Zakharycheva A.P."/>
            <person name="Boueva O.V."/>
            <person name="Ariskina E.V."/>
            <person name="Hahnke R.L."/>
            <person name="Bunk B."/>
            <person name="Sproer C."/>
            <person name="Schumann P."/>
            <person name="Evtushenko L.I."/>
            <person name="Kublanov I.V."/>
        </authorList>
    </citation>
    <scope>NUCLEOTIDE SEQUENCE</scope>
    <source>
        <strain evidence="2">DSM 106290</strain>
    </source>
</reference>
<organism evidence="2 3">
    <name type="scientific">Natronoglycomyces albus</name>
    <dbReference type="NCBI Taxonomy" id="2811108"/>
    <lineage>
        <taxon>Bacteria</taxon>
        <taxon>Bacillati</taxon>
        <taxon>Actinomycetota</taxon>
        <taxon>Actinomycetes</taxon>
        <taxon>Glycomycetales</taxon>
        <taxon>Glycomycetaceae</taxon>
        <taxon>Natronoglycomyces</taxon>
    </lineage>
</organism>
<keyword evidence="3" id="KW-1185">Reference proteome</keyword>
<dbReference type="EMBL" id="CP070496">
    <property type="protein sequence ID" value="QSB05768.1"/>
    <property type="molecule type" value="Genomic_DNA"/>
</dbReference>
<proteinExistence type="predicted"/>
<gene>
    <name evidence="2" type="ORF">JQS30_02220</name>
</gene>
<evidence type="ECO:0000313" key="2">
    <source>
        <dbReference type="EMBL" id="QSB05768.1"/>
    </source>
</evidence>
<sequence>MLQHGRVWRGVLSARRARPYVEETMRIRKFSLPLGVLAASAMALSACVVGGTDGQYRGAGFEECIEHPLECNSGPRIDGGDIVWAMDAQWSGWSEAHADSRSTYQRQAMGGIYPTSGIFNQVGEWEFNDGVFADRAELIGEDPMRVRYELNPDATWGDGVNINVDDFIFNWYARAGDSSLCDEGCNSPAPAFFSSIDSIEADGDHGVVITLVDGFIDPEWEFQEVLSHPAHQAEEHGFTDWKSDPEHMGEAMQHFLTTVPEWTAGPYRITDAVEGDFVMMEPNPEWAGSAEVTLDSVTFQVIDDFDSLITELRQGSVHGATPANFDPDAIVQLESMDEVRYALGDGPSWEHIDLNVQNEFLQDLALRQAIFTAINVDTLIERTHGLVMDVDDVKKRTNHTFSVDSEYHVDHISETGQGSGDYEAAREILAEAGYTWDHNDRLLTEEGELVEVTFSVMNGNANRQAVGEFSQHDLAQIGLGVSLVGYPSGDLADVLAEGNYDMIVYGWSATPAFTNYPIQHWHSTSGSNWGGLNNDDLDELLGTIKQTTDMDEAAARVNASVEAVVAEAYVLPLFDTPSLIMAHESLINVRDNWASSQRGMSNIAQWGILDTEADQE</sequence>
<dbReference type="Gene3D" id="3.10.105.10">
    <property type="entry name" value="Dipeptide-binding Protein, Domain 3"/>
    <property type="match status" value="1"/>
</dbReference>
<dbReference type="Pfam" id="PF00496">
    <property type="entry name" value="SBP_bac_5"/>
    <property type="match status" value="1"/>
</dbReference>
<protein>
    <submittedName>
        <fullName evidence="2">ABC transporter family substrate-binding protein</fullName>
    </submittedName>
</protein>
<evidence type="ECO:0000259" key="1">
    <source>
        <dbReference type="Pfam" id="PF00496"/>
    </source>
</evidence>
<dbReference type="PANTHER" id="PTHR30290:SF65">
    <property type="entry name" value="MONOACYL PHOSPHATIDYLINOSITOL TETRAMANNOSIDE-BINDING PROTEIN LPQW-RELATED"/>
    <property type="match status" value="1"/>
</dbReference>
<dbReference type="SUPFAM" id="SSF53850">
    <property type="entry name" value="Periplasmic binding protein-like II"/>
    <property type="match status" value="1"/>
</dbReference>
<dbReference type="InterPro" id="IPR000914">
    <property type="entry name" value="SBP_5_dom"/>
</dbReference>
<feature type="domain" description="Solute-binding protein family 5" evidence="1">
    <location>
        <begin position="141"/>
        <end position="528"/>
    </location>
</feature>
<dbReference type="CDD" id="cd08501">
    <property type="entry name" value="PBP2_Lpqw"/>
    <property type="match status" value="1"/>
</dbReference>
<evidence type="ECO:0000313" key="3">
    <source>
        <dbReference type="Proteomes" id="UP000662939"/>
    </source>
</evidence>
<dbReference type="GO" id="GO:0015833">
    <property type="term" value="P:peptide transport"/>
    <property type="evidence" value="ECO:0007669"/>
    <property type="project" value="TreeGrafter"/>
</dbReference>
<name>A0A895XVV4_9ACTN</name>
<dbReference type="GO" id="GO:1904680">
    <property type="term" value="F:peptide transmembrane transporter activity"/>
    <property type="evidence" value="ECO:0007669"/>
    <property type="project" value="TreeGrafter"/>
</dbReference>
<accession>A0A895XVV4</accession>
<dbReference type="PANTHER" id="PTHR30290">
    <property type="entry name" value="PERIPLASMIC BINDING COMPONENT OF ABC TRANSPORTER"/>
    <property type="match status" value="1"/>
</dbReference>